<dbReference type="Pfam" id="PF02086">
    <property type="entry name" value="MethyltransfD12"/>
    <property type="match status" value="2"/>
</dbReference>
<reference evidence="7" key="1">
    <citation type="submission" date="2018-05" db="EMBL/GenBank/DDBJ databases">
        <authorList>
            <person name="Lanie J.A."/>
            <person name="Ng W.-L."/>
            <person name="Kazmierczak K.M."/>
            <person name="Andrzejewski T.M."/>
            <person name="Davidsen T.M."/>
            <person name="Wayne K.J."/>
            <person name="Tettelin H."/>
            <person name="Glass J.I."/>
            <person name="Rusch D."/>
            <person name="Podicherti R."/>
            <person name="Tsui H.-C.T."/>
            <person name="Winkler M.E."/>
        </authorList>
    </citation>
    <scope>NUCLEOTIDE SEQUENCE</scope>
</reference>
<dbReference type="GO" id="GO:0009307">
    <property type="term" value="P:DNA restriction-modification system"/>
    <property type="evidence" value="ECO:0007669"/>
    <property type="project" value="InterPro"/>
</dbReference>
<dbReference type="PANTHER" id="PTHR30481:SF3">
    <property type="entry name" value="DNA ADENINE METHYLASE"/>
    <property type="match status" value="1"/>
</dbReference>
<dbReference type="Gene3D" id="3.40.50.150">
    <property type="entry name" value="Vaccinia Virus protein VP39"/>
    <property type="match status" value="2"/>
</dbReference>
<dbReference type="GO" id="GO:0006298">
    <property type="term" value="P:mismatch repair"/>
    <property type="evidence" value="ECO:0007669"/>
    <property type="project" value="TreeGrafter"/>
</dbReference>
<evidence type="ECO:0000256" key="6">
    <source>
        <dbReference type="ARBA" id="ARBA00047942"/>
    </source>
</evidence>
<evidence type="ECO:0000256" key="5">
    <source>
        <dbReference type="ARBA" id="ARBA00022691"/>
    </source>
</evidence>
<comment type="similarity">
    <text evidence="1">Belongs to the N(4)/N(6)-methyltransferase family.</text>
</comment>
<evidence type="ECO:0000256" key="2">
    <source>
        <dbReference type="ARBA" id="ARBA00011900"/>
    </source>
</evidence>
<evidence type="ECO:0000256" key="3">
    <source>
        <dbReference type="ARBA" id="ARBA00022603"/>
    </source>
</evidence>
<dbReference type="GO" id="GO:0032259">
    <property type="term" value="P:methylation"/>
    <property type="evidence" value="ECO:0007669"/>
    <property type="project" value="UniProtKB-KW"/>
</dbReference>
<name>A0A381Z104_9ZZZZ</name>
<protein>
    <recommendedName>
        <fullName evidence="2">site-specific DNA-methyltransferase (adenine-specific)</fullName>
        <ecNumber evidence="2">2.1.1.72</ecNumber>
    </recommendedName>
</protein>
<accession>A0A381Z104</accession>
<proteinExistence type="inferred from homology"/>
<organism evidence="7">
    <name type="scientific">marine metagenome</name>
    <dbReference type="NCBI Taxonomy" id="408172"/>
    <lineage>
        <taxon>unclassified sequences</taxon>
        <taxon>metagenomes</taxon>
        <taxon>ecological metagenomes</taxon>
    </lineage>
</organism>
<evidence type="ECO:0000313" key="7">
    <source>
        <dbReference type="EMBL" id="SVA82503.1"/>
    </source>
</evidence>
<dbReference type="GO" id="GO:1904047">
    <property type="term" value="F:S-adenosyl-L-methionine binding"/>
    <property type="evidence" value="ECO:0007669"/>
    <property type="project" value="TreeGrafter"/>
</dbReference>
<keyword evidence="3" id="KW-0489">Methyltransferase</keyword>
<keyword evidence="4" id="KW-0808">Transferase</keyword>
<dbReference type="PROSITE" id="PS00092">
    <property type="entry name" value="N6_MTASE"/>
    <property type="match status" value="1"/>
</dbReference>
<dbReference type="EMBL" id="UINC01019481">
    <property type="protein sequence ID" value="SVA82503.1"/>
    <property type="molecule type" value="Genomic_DNA"/>
</dbReference>
<dbReference type="PRINTS" id="PR00505">
    <property type="entry name" value="D12N6MTFRASE"/>
</dbReference>
<dbReference type="EC" id="2.1.1.72" evidence="2"/>
<dbReference type="InterPro" id="IPR029063">
    <property type="entry name" value="SAM-dependent_MTases_sf"/>
</dbReference>
<keyword evidence="5" id="KW-0949">S-adenosyl-L-methionine</keyword>
<gene>
    <name evidence="7" type="ORF">METZ01_LOCUS135357</name>
</gene>
<dbReference type="Gene3D" id="1.10.1020.10">
    <property type="entry name" value="Adenine-specific Methyltransferase, Domain 2"/>
    <property type="match status" value="1"/>
</dbReference>
<evidence type="ECO:0000256" key="4">
    <source>
        <dbReference type="ARBA" id="ARBA00022679"/>
    </source>
</evidence>
<dbReference type="InterPro" id="IPR012327">
    <property type="entry name" value="MeTrfase_D12"/>
</dbReference>
<dbReference type="AlphaFoldDB" id="A0A381Z104"/>
<sequence>MKTLLKWAGGKERELKLILPKLPDTINNYYEPFLGGGAVYFNLTKVKNECFLNDASNELIDFYNIIKQKDQNFFIILESINESWKEISDIYTQKKENMFSHYIDFKEERITEDDVRQLMLAESRFFAGLLAENNERLNVLEKEVFKSLVNKFKRTKKLESKKGNLPTDDIHKIFVSAIKSGYYTFIRELYNNPQKYNVNNVEYTALFLCMRMYCYSGMFRYNKNGEFNVPYGGIGYNNNNLDNKLNYYKSTKLHEKFINTKFYNLDFERFLDNCELTENDFLFLDPPYDTEFSTYAKNTFGREDQIRLSKYLKNNVRAKWMLVIKSTDFILDLYSNNNLVIDAVYKKYNVSFMDRNNKDVTHLIIRNYQ</sequence>
<dbReference type="GO" id="GO:0009007">
    <property type="term" value="F:site-specific DNA-methyltransferase (adenine-specific) activity"/>
    <property type="evidence" value="ECO:0007669"/>
    <property type="project" value="UniProtKB-EC"/>
</dbReference>
<dbReference type="SUPFAM" id="SSF53335">
    <property type="entry name" value="S-adenosyl-L-methionine-dependent methyltransferases"/>
    <property type="match status" value="1"/>
</dbReference>
<dbReference type="PANTHER" id="PTHR30481">
    <property type="entry name" value="DNA ADENINE METHYLASE"/>
    <property type="match status" value="1"/>
</dbReference>
<dbReference type="GO" id="GO:0043565">
    <property type="term" value="F:sequence-specific DNA binding"/>
    <property type="evidence" value="ECO:0007669"/>
    <property type="project" value="TreeGrafter"/>
</dbReference>
<evidence type="ECO:0000256" key="1">
    <source>
        <dbReference type="ARBA" id="ARBA00006594"/>
    </source>
</evidence>
<dbReference type="InterPro" id="IPR002052">
    <property type="entry name" value="DNA_methylase_N6_adenine_CS"/>
</dbReference>
<comment type="catalytic activity">
    <reaction evidence="6">
        <text>a 2'-deoxyadenosine in DNA + S-adenosyl-L-methionine = an N(6)-methyl-2'-deoxyadenosine in DNA + S-adenosyl-L-homocysteine + H(+)</text>
        <dbReference type="Rhea" id="RHEA:15197"/>
        <dbReference type="Rhea" id="RHEA-COMP:12418"/>
        <dbReference type="Rhea" id="RHEA-COMP:12419"/>
        <dbReference type="ChEBI" id="CHEBI:15378"/>
        <dbReference type="ChEBI" id="CHEBI:57856"/>
        <dbReference type="ChEBI" id="CHEBI:59789"/>
        <dbReference type="ChEBI" id="CHEBI:90615"/>
        <dbReference type="ChEBI" id="CHEBI:90616"/>
        <dbReference type="EC" id="2.1.1.72"/>
    </reaction>
</comment>
<dbReference type="InterPro" id="IPR023095">
    <property type="entry name" value="Ade_MeTrfase_dom_2"/>
</dbReference>